<comment type="subcellular location">
    <subcellularLocation>
        <location evidence="1">Membrane</location>
    </subcellularLocation>
</comment>
<feature type="compositionally biased region" description="Basic and acidic residues" evidence="6">
    <location>
        <begin position="1002"/>
        <end position="1013"/>
    </location>
</feature>
<dbReference type="PANTHER" id="PTHR47042">
    <property type="entry name" value="C2 DOMAIN-CONTAINING PROTEIN-LIKE"/>
    <property type="match status" value="1"/>
</dbReference>
<feature type="region of interest" description="Disordered" evidence="6">
    <location>
        <begin position="438"/>
        <end position="460"/>
    </location>
</feature>
<dbReference type="GO" id="GO:0006869">
    <property type="term" value="P:lipid transport"/>
    <property type="evidence" value="ECO:0007669"/>
    <property type="project" value="UniProtKB-KW"/>
</dbReference>
<feature type="compositionally biased region" description="Low complexity" evidence="6">
    <location>
        <begin position="1134"/>
        <end position="1149"/>
    </location>
</feature>
<name>A0ABD1ZGD6_9MARC</name>
<evidence type="ECO:0000256" key="5">
    <source>
        <dbReference type="ARBA" id="ARBA00023136"/>
    </source>
</evidence>
<dbReference type="PROSITE" id="PS51847">
    <property type="entry name" value="SMP"/>
    <property type="match status" value="1"/>
</dbReference>
<dbReference type="AlphaFoldDB" id="A0ABD1ZGD6"/>
<comment type="caution">
    <text evidence="10">The sequence shown here is derived from an EMBL/GenBank/DDBJ whole genome shotgun (WGS) entry which is preliminary data.</text>
</comment>
<feature type="transmembrane region" description="Helical" evidence="7">
    <location>
        <begin position="12"/>
        <end position="30"/>
    </location>
</feature>
<feature type="region of interest" description="Disordered" evidence="6">
    <location>
        <begin position="991"/>
        <end position="1064"/>
    </location>
</feature>
<accession>A0ABD1ZGD6</accession>
<evidence type="ECO:0000313" key="11">
    <source>
        <dbReference type="Proteomes" id="UP001605036"/>
    </source>
</evidence>
<dbReference type="GO" id="GO:0008289">
    <property type="term" value="F:lipid binding"/>
    <property type="evidence" value="ECO:0007669"/>
    <property type="project" value="UniProtKB-KW"/>
</dbReference>
<feature type="domain" description="SMP-LTD" evidence="9">
    <location>
        <begin position="80"/>
        <end position="274"/>
    </location>
</feature>
<keyword evidence="2" id="KW-0813">Transport</keyword>
<feature type="compositionally biased region" description="Polar residues" evidence="6">
    <location>
        <begin position="1016"/>
        <end position="1029"/>
    </location>
</feature>
<dbReference type="Pfam" id="PF00168">
    <property type="entry name" value="C2"/>
    <property type="match status" value="1"/>
</dbReference>
<proteinExistence type="predicted"/>
<gene>
    <name evidence="10" type="ORF">R1flu_018618</name>
</gene>
<feature type="region of interest" description="Disordered" evidence="6">
    <location>
        <begin position="753"/>
        <end position="856"/>
    </location>
</feature>
<feature type="compositionally biased region" description="Polar residues" evidence="6">
    <location>
        <begin position="991"/>
        <end position="1001"/>
    </location>
</feature>
<dbReference type="InterPro" id="IPR035892">
    <property type="entry name" value="C2_domain_sf"/>
</dbReference>
<dbReference type="SUPFAM" id="SSF49562">
    <property type="entry name" value="C2 domain (Calcium/lipid-binding domain, CaLB)"/>
    <property type="match status" value="1"/>
</dbReference>
<feature type="compositionally biased region" description="Basic and acidic residues" evidence="6">
    <location>
        <begin position="438"/>
        <end position="451"/>
    </location>
</feature>
<dbReference type="InterPro" id="IPR000008">
    <property type="entry name" value="C2_dom"/>
</dbReference>
<evidence type="ECO:0000256" key="4">
    <source>
        <dbReference type="ARBA" id="ARBA00023121"/>
    </source>
</evidence>
<keyword evidence="4" id="KW-0446">Lipid-binding</keyword>
<feature type="compositionally biased region" description="Acidic residues" evidence="6">
    <location>
        <begin position="773"/>
        <end position="787"/>
    </location>
</feature>
<organism evidence="10 11">
    <name type="scientific">Riccia fluitans</name>
    <dbReference type="NCBI Taxonomy" id="41844"/>
    <lineage>
        <taxon>Eukaryota</taxon>
        <taxon>Viridiplantae</taxon>
        <taxon>Streptophyta</taxon>
        <taxon>Embryophyta</taxon>
        <taxon>Marchantiophyta</taxon>
        <taxon>Marchantiopsida</taxon>
        <taxon>Marchantiidae</taxon>
        <taxon>Marchantiales</taxon>
        <taxon>Ricciaceae</taxon>
        <taxon>Riccia</taxon>
    </lineage>
</organism>
<keyword evidence="7" id="KW-0812">Transmembrane</keyword>
<dbReference type="Gene3D" id="2.60.40.150">
    <property type="entry name" value="C2 domain"/>
    <property type="match status" value="1"/>
</dbReference>
<dbReference type="EMBL" id="JBHFFA010000001">
    <property type="protein sequence ID" value="KAL2650490.1"/>
    <property type="molecule type" value="Genomic_DNA"/>
</dbReference>
<dbReference type="PANTHER" id="PTHR47042:SF4">
    <property type="entry name" value="OS02G0313700 PROTEIN"/>
    <property type="match status" value="1"/>
</dbReference>
<keyword evidence="5 7" id="KW-0472">Membrane</keyword>
<evidence type="ECO:0000313" key="10">
    <source>
        <dbReference type="EMBL" id="KAL2650490.1"/>
    </source>
</evidence>
<evidence type="ECO:0000256" key="6">
    <source>
        <dbReference type="SAM" id="MobiDB-lite"/>
    </source>
</evidence>
<dbReference type="GO" id="GO:0016020">
    <property type="term" value="C:membrane"/>
    <property type="evidence" value="ECO:0007669"/>
    <property type="project" value="UniProtKB-SubCell"/>
</dbReference>
<evidence type="ECO:0000256" key="2">
    <source>
        <dbReference type="ARBA" id="ARBA00022448"/>
    </source>
</evidence>
<keyword evidence="11" id="KW-1185">Reference proteome</keyword>
<dbReference type="PROSITE" id="PS50004">
    <property type="entry name" value="C2"/>
    <property type="match status" value="1"/>
</dbReference>
<feature type="region of interest" description="Disordered" evidence="6">
    <location>
        <begin position="604"/>
        <end position="628"/>
    </location>
</feature>
<protein>
    <recommendedName>
        <fullName evidence="12">C2 domain-containing protein</fullName>
    </recommendedName>
</protein>
<feature type="compositionally biased region" description="Polar residues" evidence="6">
    <location>
        <begin position="1040"/>
        <end position="1064"/>
    </location>
</feature>
<evidence type="ECO:0000256" key="3">
    <source>
        <dbReference type="ARBA" id="ARBA00023055"/>
    </source>
</evidence>
<dbReference type="InterPro" id="IPR052847">
    <property type="entry name" value="Ext_Synaptotagmin/KAHRP-like"/>
</dbReference>
<feature type="region of interest" description="Disordered" evidence="6">
    <location>
        <begin position="1128"/>
        <end position="1149"/>
    </location>
</feature>
<evidence type="ECO:0000259" key="8">
    <source>
        <dbReference type="PROSITE" id="PS50004"/>
    </source>
</evidence>
<dbReference type="CDD" id="cd21669">
    <property type="entry name" value="SMP_SF"/>
    <property type="match status" value="1"/>
</dbReference>
<dbReference type="InterPro" id="IPR031468">
    <property type="entry name" value="SMP_LBD"/>
</dbReference>
<feature type="compositionally biased region" description="Low complexity" evidence="6">
    <location>
        <begin position="948"/>
        <end position="960"/>
    </location>
</feature>
<dbReference type="Pfam" id="PF25669">
    <property type="entry name" value="SMP_MUG190-like"/>
    <property type="match status" value="1"/>
</dbReference>
<dbReference type="Proteomes" id="UP001605036">
    <property type="component" value="Unassembled WGS sequence"/>
</dbReference>
<feature type="region of interest" description="Disordered" evidence="6">
    <location>
        <begin position="906"/>
        <end position="977"/>
    </location>
</feature>
<sequence length="1149" mass="126332">MDPAKEKGESTFHFPPFLVHVALVLIVGWISSLLKFNLPFVFTLGLIYLYFVEQRINAKTKSRIRSEERKANDRKRLLSDAETARWLNSTVEAIWPIFMESFASQRLLMAVAPWFLEKYKPWTAKKVVLQQLCLGRSPPVFTMLRCGQNPTDGDHLVLEMDMKFVAASDMSAVIAVQVRKRVGLGLWTSLNISNIQIEGKIRVGVRFTRGWPVVERLRVCFSEAPILRMTAKPIINYGLDVTDLPGIAGWIDKMVVDALEQSLVEPNFLQVDVEKLVGSMMGVYAQLPTPPSTKSGSWFSVKNLKVPLVSILKVEILEGKKLKPSDPNGKADPYVKVKFGSEKYRTAIKHKTLQPTWHETFQFPVERWDLPNKLQLQVRDKDRFSTDDHLGHKEIECKVFNDGQRHDMWVTLDEVKTGQLHIAITVEDVPVAETIVEQRKDKGTSESERQKFQVSPSLGAEVRQFPADPREYENYQDSDLESEERISGEFQPVDVGYGQLGAVSIVTPGKEQVKEATNVERLRHRRKQTLNDGKAVDCTDPSLVARERKRSKLKNLFIYKKPSSLSDSSGELVVTETPSSTGEGTGDSVLEAADATGIEEQLTATNDVGTGRKRSESEAGKGGLPHFNEGEVNVVQKLRRVEGVFEAETSKSPTAEKQSQNSSGFIAPIVEAHALKESAHDVFSKLEVDCRIAVSTTESLIPRKFARSPGVNRSPRVHEMAVANPISSKSFSVTDFSPGASNLREQQDFRTVLPEPQKRQETGTVADGPPESEVIESEPPLGEENESAAEPTLMLGDNPGIESRTSLPPKVPGKGMSWRPLVKIVTDDQEMGNTPVASPTGKKESPRTPGGVGSASAKFLSRVTAFKDRGLRRSLSCRNPPGAFFASETKDLGEILRDKAESIRSQRNNMLSSAVLPPLTEGTYAKSETDRPQEARGAAARGDRCNISSSLSCADESSSSGVSALENVTSSASESLARDLKVRDDISRTSQYTVNTSTSEKLSLDSLKDRPANGEDGTSTMLVSSSGTSAEAAKEMLSMSGDSSFSGTQALRETRSTPELSSDNLRPNVLSPLLASREVEIKVRNAAGSFEEISSQAPDVHQLPENDEKVEFTEDESIPVRVYTESSLSITQASSESVSSSTVPSLELS</sequence>
<evidence type="ECO:0000259" key="9">
    <source>
        <dbReference type="PROSITE" id="PS51847"/>
    </source>
</evidence>
<keyword evidence="3" id="KW-0445">Lipid transport</keyword>
<reference evidence="10 11" key="1">
    <citation type="submission" date="2024-09" db="EMBL/GenBank/DDBJ databases">
        <title>Chromosome-scale assembly of Riccia fluitans.</title>
        <authorList>
            <person name="Paukszto L."/>
            <person name="Sawicki J."/>
            <person name="Karawczyk K."/>
            <person name="Piernik-Szablinska J."/>
            <person name="Szczecinska M."/>
            <person name="Mazdziarz M."/>
        </authorList>
    </citation>
    <scope>NUCLEOTIDE SEQUENCE [LARGE SCALE GENOMIC DNA]</scope>
    <source>
        <strain evidence="10">Rf_01</strain>
        <tissue evidence="10">Aerial parts of the thallus</tissue>
    </source>
</reference>
<dbReference type="SMART" id="SM00239">
    <property type="entry name" value="C2"/>
    <property type="match status" value="1"/>
</dbReference>
<feature type="domain" description="C2" evidence="8">
    <location>
        <begin position="293"/>
        <end position="410"/>
    </location>
</feature>
<evidence type="ECO:0008006" key="12">
    <source>
        <dbReference type="Google" id="ProtNLM"/>
    </source>
</evidence>
<dbReference type="CDD" id="cd00030">
    <property type="entry name" value="C2"/>
    <property type="match status" value="1"/>
</dbReference>
<feature type="region of interest" description="Disordered" evidence="6">
    <location>
        <begin position="564"/>
        <end position="587"/>
    </location>
</feature>
<evidence type="ECO:0000256" key="1">
    <source>
        <dbReference type="ARBA" id="ARBA00004370"/>
    </source>
</evidence>
<keyword evidence="7" id="KW-1133">Transmembrane helix</keyword>
<evidence type="ECO:0000256" key="7">
    <source>
        <dbReference type="SAM" id="Phobius"/>
    </source>
</evidence>